<keyword evidence="6" id="KW-1185">Reference proteome</keyword>
<evidence type="ECO:0000313" key="6">
    <source>
        <dbReference type="Proteomes" id="UP000546464"/>
    </source>
</evidence>
<evidence type="ECO:0000256" key="1">
    <source>
        <dbReference type="SAM" id="MobiDB-lite"/>
    </source>
</evidence>
<feature type="region of interest" description="Disordered" evidence="1">
    <location>
        <begin position="17"/>
        <end position="38"/>
    </location>
</feature>
<dbReference type="InterPro" id="IPR030895">
    <property type="entry name" value="T5SS_PEPC_rpt"/>
</dbReference>
<dbReference type="Proteomes" id="UP000546464">
    <property type="component" value="Unassembled WGS sequence"/>
</dbReference>
<sequence length="399" mass="40059">MLALSLGATLLAGPAAQAAVTPEGDVSPGTGDSYWSTGGSSSQAVAIGQSSPGSLMMNGGSTLASGQVTIGTDGAAGGEVELSDAGTSWAIANDAYIGFFGGALVEVMNGASVSTGSTALGYYAGSTGKIVVKGAGSQWSATSVVVGSSGNAQFNVTDSGKVTTSGNLDVQGGSGVGILNLGVSGNTTLVDVGGTFTNNGTVNVFALGNITGGIYLPVTATSFAGGGTLNFWGGSVAEGVGAFAVSDYTEYTTPLVGQNLSGARVNAGDGELIVVFADNAGTGNLEINEVASPLPSGYSYYEVVQIEMSGLTNSEIILSFELGAGVDEDNIYAWKLVGENWQEIDLEDTLGTYEQEYFNMMVDGGGVYALGVVPEPSTYAALIGACVLAFVCLRRRLRS</sequence>
<keyword evidence="2" id="KW-1133">Transmembrane helix</keyword>
<evidence type="ECO:0000259" key="4">
    <source>
        <dbReference type="Pfam" id="PF07589"/>
    </source>
</evidence>
<dbReference type="EMBL" id="JACHVB010000035">
    <property type="protein sequence ID" value="MBC2595353.1"/>
    <property type="molecule type" value="Genomic_DNA"/>
</dbReference>
<evidence type="ECO:0000256" key="2">
    <source>
        <dbReference type="SAM" id="Phobius"/>
    </source>
</evidence>
<feature type="chain" id="PRO_5032765968" evidence="3">
    <location>
        <begin position="19"/>
        <end position="399"/>
    </location>
</feature>
<accession>A0A842HFQ0</accession>
<dbReference type="NCBIfam" id="TIGR04393">
    <property type="entry name" value="rpt_T5SS_PEPC"/>
    <property type="match status" value="2"/>
</dbReference>
<keyword evidence="2" id="KW-0472">Membrane</keyword>
<proteinExistence type="predicted"/>
<keyword evidence="2" id="KW-0812">Transmembrane</keyword>
<dbReference type="NCBIfam" id="TIGR02595">
    <property type="entry name" value="PEP_CTERM"/>
    <property type="match status" value="1"/>
</dbReference>
<feature type="domain" description="Ice-binding protein C-terminal" evidence="4">
    <location>
        <begin position="373"/>
        <end position="396"/>
    </location>
</feature>
<keyword evidence="3" id="KW-0732">Signal</keyword>
<feature type="transmembrane region" description="Helical" evidence="2">
    <location>
        <begin position="377"/>
        <end position="393"/>
    </location>
</feature>
<name>A0A842HFQ0_9BACT</name>
<feature type="signal peptide" evidence="3">
    <location>
        <begin position="1"/>
        <end position="18"/>
    </location>
</feature>
<organism evidence="5 6">
    <name type="scientific">Ruficoccus amylovorans</name>
    <dbReference type="NCBI Taxonomy" id="1804625"/>
    <lineage>
        <taxon>Bacteria</taxon>
        <taxon>Pseudomonadati</taxon>
        <taxon>Verrucomicrobiota</taxon>
        <taxon>Opitutia</taxon>
        <taxon>Puniceicoccales</taxon>
        <taxon>Cerasicoccaceae</taxon>
        <taxon>Ruficoccus</taxon>
    </lineage>
</organism>
<dbReference type="AlphaFoldDB" id="A0A842HFQ0"/>
<dbReference type="Pfam" id="PF07589">
    <property type="entry name" value="PEP-CTERM"/>
    <property type="match status" value="1"/>
</dbReference>
<evidence type="ECO:0000313" key="5">
    <source>
        <dbReference type="EMBL" id="MBC2595353.1"/>
    </source>
</evidence>
<evidence type="ECO:0000256" key="3">
    <source>
        <dbReference type="SAM" id="SignalP"/>
    </source>
</evidence>
<reference evidence="5 6" key="1">
    <citation type="submission" date="2020-07" db="EMBL/GenBank/DDBJ databases">
        <authorList>
            <person name="Feng X."/>
        </authorList>
    </citation>
    <scope>NUCLEOTIDE SEQUENCE [LARGE SCALE GENOMIC DNA]</scope>
    <source>
        <strain evidence="5 6">JCM31066</strain>
    </source>
</reference>
<protein>
    <submittedName>
        <fullName evidence="5">PEP-CTERM sorting domain-containing protein</fullName>
    </submittedName>
</protein>
<dbReference type="RefSeq" id="WP_185676305.1">
    <property type="nucleotide sequence ID" value="NZ_JACHVB010000035.1"/>
</dbReference>
<dbReference type="InterPro" id="IPR013424">
    <property type="entry name" value="Ice-binding_C"/>
</dbReference>
<gene>
    <name evidence="5" type="ORF">H5P28_13880</name>
</gene>
<comment type="caution">
    <text evidence="5">The sequence shown here is derived from an EMBL/GenBank/DDBJ whole genome shotgun (WGS) entry which is preliminary data.</text>
</comment>